<protein>
    <submittedName>
        <fullName evidence="1">Uncharacterized protein</fullName>
    </submittedName>
</protein>
<dbReference type="AlphaFoldDB" id="A0A9Q9B474"/>
<name>A0A9Q9B474_9PEZI</name>
<dbReference type="OrthoDB" id="3799620at2759"/>
<gene>
    <name evidence="1" type="ORF">Slin15195_G102200</name>
</gene>
<proteinExistence type="predicted"/>
<reference evidence="1" key="1">
    <citation type="submission" date="2022-06" db="EMBL/GenBank/DDBJ databases">
        <title>Complete genome sequences of two strains of the flax pathogen Septoria linicola.</title>
        <authorList>
            <person name="Lapalu N."/>
            <person name="Simon A."/>
            <person name="Demenou B."/>
            <person name="Paumier D."/>
            <person name="Guillot M.-P."/>
            <person name="Gout L."/>
            <person name="Valade R."/>
        </authorList>
    </citation>
    <scope>NUCLEOTIDE SEQUENCE</scope>
    <source>
        <strain evidence="1">SE15195</strain>
    </source>
</reference>
<accession>A0A9Q9B474</accession>
<evidence type="ECO:0000313" key="1">
    <source>
        <dbReference type="EMBL" id="USW56901.1"/>
    </source>
</evidence>
<sequence length="208" mass="24004">MAPPSADLGHCLPVFECYHSDPANAHTFKPGEGTTTFFDLPRELRDMVYDLATLDIEVFPMSKTRSHHVGHPNRFNAMNAGLLLTSKQARLEVLEQKVYFTNTIFTFDDCQILRKMRSELISASHLQKHNRYGAEQEWLEASSMKMAYDLRRDLFEEFGDTIGDLQVRAQCFELEEGTQRLKMHWGWNAWTVAKQASRAHYERPGCIC</sequence>
<dbReference type="EMBL" id="CP099426">
    <property type="protein sequence ID" value="USW56901.1"/>
    <property type="molecule type" value="Genomic_DNA"/>
</dbReference>
<keyword evidence="2" id="KW-1185">Reference proteome</keyword>
<dbReference type="Proteomes" id="UP001056384">
    <property type="component" value="Chromosome 9"/>
</dbReference>
<evidence type="ECO:0000313" key="2">
    <source>
        <dbReference type="Proteomes" id="UP001056384"/>
    </source>
</evidence>
<organism evidence="1 2">
    <name type="scientific">Septoria linicola</name>
    <dbReference type="NCBI Taxonomy" id="215465"/>
    <lineage>
        <taxon>Eukaryota</taxon>
        <taxon>Fungi</taxon>
        <taxon>Dikarya</taxon>
        <taxon>Ascomycota</taxon>
        <taxon>Pezizomycotina</taxon>
        <taxon>Dothideomycetes</taxon>
        <taxon>Dothideomycetidae</taxon>
        <taxon>Mycosphaerellales</taxon>
        <taxon>Mycosphaerellaceae</taxon>
        <taxon>Septoria</taxon>
    </lineage>
</organism>